<dbReference type="InterPro" id="IPR002123">
    <property type="entry name" value="Plipid/glycerol_acylTrfase"/>
</dbReference>
<dbReference type="EMBL" id="JBHTIF010000001">
    <property type="protein sequence ID" value="MFD0724843.1"/>
    <property type="molecule type" value="Genomic_DNA"/>
</dbReference>
<keyword evidence="11" id="KW-1208">Phospholipid metabolism</keyword>
<keyword evidence="12" id="KW-1133">Transmembrane helix</keyword>
<dbReference type="InterPro" id="IPR004552">
    <property type="entry name" value="AGP_acyltrans"/>
</dbReference>
<dbReference type="SUPFAM" id="SSF69593">
    <property type="entry name" value="Glycerol-3-phosphate (1)-acyltransferase"/>
    <property type="match status" value="1"/>
</dbReference>
<comment type="pathway">
    <text evidence="2">Phospholipid metabolism; CDP-diacylglycerol biosynthesis; CDP-diacylglycerol from sn-glycerol 3-phosphate: step 2/3.</text>
</comment>
<feature type="transmembrane region" description="Helical" evidence="12">
    <location>
        <begin position="29"/>
        <end position="52"/>
    </location>
</feature>
<keyword evidence="7 11" id="KW-0444">Lipid biosynthesis</keyword>
<evidence type="ECO:0000313" key="14">
    <source>
        <dbReference type="EMBL" id="MFD0724843.1"/>
    </source>
</evidence>
<comment type="caution">
    <text evidence="14">The sequence shown here is derived from an EMBL/GenBank/DDBJ whole genome shotgun (WGS) entry which is preliminary data.</text>
</comment>
<organism evidence="14 15">
    <name type="scientific">Lysobacter brunescens</name>
    <dbReference type="NCBI Taxonomy" id="262323"/>
    <lineage>
        <taxon>Bacteria</taxon>
        <taxon>Pseudomonadati</taxon>
        <taxon>Pseudomonadota</taxon>
        <taxon>Gammaproteobacteria</taxon>
        <taxon>Lysobacterales</taxon>
        <taxon>Lysobacteraceae</taxon>
        <taxon>Lysobacter</taxon>
    </lineage>
</organism>
<evidence type="ECO:0000256" key="5">
    <source>
        <dbReference type="ARBA" id="ARBA00013211"/>
    </source>
</evidence>
<comment type="similarity">
    <text evidence="4 11">Belongs to the 1-acyl-sn-glycerol-3-phosphate acyltransferase family.</text>
</comment>
<evidence type="ECO:0000256" key="6">
    <source>
        <dbReference type="ARBA" id="ARBA00016139"/>
    </source>
</evidence>
<keyword evidence="15" id="KW-1185">Reference proteome</keyword>
<keyword evidence="9 11" id="KW-0443">Lipid metabolism</keyword>
<feature type="domain" description="Phospholipid/glycerol acyltransferase" evidence="13">
    <location>
        <begin position="93"/>
        <end position="207"/>
    </location>
</feature>
<evidence type="ECO:0000256" key="12">
    <source>
        <dbReference type="SAM" id="Phobius"/>
    </source>
</evidence>
<keyword evidence="12" id="KW-0812">Transmembrane</keyword>
<reference evidence="15" key="1">
    <citation type="journal article" date="2019" name="Int. J. Syst. Evol. Microbiol.">
        <title>The Global Catalogue of Microorganisms (GCM) 10K type strain sequencing project: providing services to taxonomists for standard genome sequencing and annotation.</title>
        <authorList>
            <consortium name="The Broad Institute Genomics Platform"/>
            <consortium name="The Broad Institute Genome Sequencing Center for Infectious Disease"/>
            <person name="Wu L."/>
            <person name="Ma J."/>
        </authorList>
    </citation>
    <scope>NUCLEOTIDE SEQUENCE [LARGE SCALE GENOMIC DNA]</scope>
    <source>
        <strain evidence="15">CCUG 55585</strain>
    </source>
</reference>
<dbReference type="Proteomes" id="UP001597110">
    <property type="component" value="Unassembled WGS sequence"/>
</dbReference>
<evidence type="ECO:0000256" key="2">
    <source>
        <dbReference type="ARBA" id="ARBA00004728"/>
    </source>
</evidence>
<dbReference type="PANTHER" id="PTHR10434">
    <property type="entry name" value="1-ACYL-SN-GLYCEROL-3-PHOSPHATE ACYLTRANSFERASE"/>
    <property type="match status" value="1"/>
</dbReference>
<evidence type="ECO:0000256" key="10">
    <source>
        <dbReference type="ARBA" id="ARBA00023315"/>
    </source>
</evidence>
<evidence type="ECO:0000259" key="13">
    <source>
        <dbReference type="SMART" id="SM00563"/>
    </source>
</evidence>
<keyword evidence="10 11" id="KW-0012">Acyltransferase</keyword>
<evidence type="ECO:0000313" key="15">
    <source>
        <dbReference type="Proteomes" id="UP001597110"/>
    </source>
</evidence>
<sequence>MSTVHVPLHTQADRRESPAARAFRAVYNVLQLLFTLAFTSAGIVAALLVLLVTRSPRLPLRMASRMWAPTLLAGAGARFSVEGAESVDWSKPRMIVANHQSIIDICALFRAVPVPLRFVMKSEMGKVPFLGQYARAMGMVFIERDSRRAGSKMLREVVDLLRGGATLCVFPEGTRSRDGRMAPFKGGAFQAAIDAGVEVLPVAIEGAGAVLSPEGLFRVRPGRIVVRIGPPLATAGVDRQALAQQAQAAVSSMLEHKA</sequence>
<evidence type="ECO:0000256" key="7">
    <source>
        <dbReference type="ARBA" id="ARBA00022516"/>
    </source>
</evidence>
<dbReference type="NCBIfam" id="TIGR00530">
    <property type="entry name" value="AGP_acyltrn"/>
    <property type="match status" value="1"/>
</dbReference>
<dbReference type="RefSeq" id="WP_386822481.1">
    <property type="nucleotide sequence ID" value="NZ_JBHTIF010000001.1"/>
</dbReference>
<comment type="pathway">
    <text evidence="3">Lipid metabolism.</text>
</comment>
<name>A0ABW2YAB9_9GAMM</name>
<evidence type="ECO:0000256" key="9">
    <source>
        <dbReference type="ARBA" id="ARBA00023098"/>
    </source>
</evidence>
<keyword evidence="12" id="KW-0472">Membrane</keyword>
<evidence type="ECO:0000256" key="3">
    <source>
        <dbReference type="ARBA" id="ARBA00005189"/>
    </source>
</evidence>
<gene>
    <name evidence="14" type="ORF">ACFQ0E_04440</name>
</gene>
<dbReference type="Pfam" id="PF01553">
    <property type="entry name" value="Acyltransferase"/>
    <property type="match status" value="1"/>
</dbReference>
<comment type="domain">
    <text evidence="11">The HXXXXD motif is essential for acyltransferase activity and may constitute the binding site for the phosphate moiety of the glycerol-3-phosphate.</text>
</comment>
<keyword evidence="11" id="KW-0594">Phospholipid biosynthesis</keyword>
<comment type="catalytic activity">
    <reaction evidence="1 11">
        <text>a 1-acyl-sn-glycero-3-phosphate + an acyl-CoA = a 1,2-diacyl-sn-glycero-3-phosphate + CoA</text>
        <dbReference type="Rhea" id="RHEA:19709"/>
        <dbReference type="ChEBI" id="CHEBI:57287"/>
        <dbReference type="ChEBI" id="CHEBI:57970"/>
        <dbReference type="ChEBI" id="CHEBI:58342"/>
        <dbReference type="ChEBI" id="CHEBI:58608"/>
        <dbReference type="EC" id="2.3.1.51"/>
    </reaction>
</comment>
<accession>A0ABW2YAB9</accession>
<dbReference type="SMART" id="SM00563">
    <property type="entry name" value="PlsC"/>
    <property type="match status" value="1"/>
</dbReference>
<evidence type="ECO:0000256" key="8">
    <source>
        <dbReference type="ARBA" id="ARBA00022679"/>
    </source>
</evidence>
<protein>
    <recommendedName>
        <fullName evidence="6 11">1-acyl-sn-glycerol-3-phosphate acyltransferase</fullName>
        <ecNumber evidence="5 11">2.3.1.51</ecNumber>
    </recommendedName>
</protein>
<dbReference type="GO" id="GO:0016746">
    <property type="term" value="F:acyltransferase activity"/>
    <property type="evidence" value="ECO:0007669"/>
    <property type="project" value="UniProtKB-KW"/>
</dbReference>
<dbReference type="CDD" id="cd07989">
    <property type="entry name" value="LPLAT_AGPAT-like"/>
    <property type="match status" value="1"/>
</dbReference>
<evidence type="ECO:0000256" key="11">
    <source>
        <dbReference type="RuleBase" id="RU361267"/>
    </source>
</evidence>
<proteinExistence type="inferred from homology"/>
<keyword evidence="8 11" id="KW-0808">Transferase</keyword>
<evidence type="ECO:0000256" key="4">
    <source>
        <dbReference type="ARBA" id="ARBA00008655"/>
    </source>
</evidence>
<dbReference type="PANTHER" id="PTHR10434:SF64">
    <property type="entry name" value="1-ACYL-SN-GLYCEROL-3-PHOSPHATE ACYLTRANSFERASE-RELATED"/>
    <property type="match status" value="1"/>
</dbReference>
<dbReference type="EC" id="2.3.1.51" evidence="5 11"/>
<evidence type="ECO:0000256" key="1">
    <source>
        <dbReference type="ARBA" id="ARBA00001141"/>
    </source>
</evidence>